<protein>
    <submittedName>
        <fullName evidence="6">LysR family transcriptional regulator</fullName>
    </submittedName>
</protein>
<dbReference type="CDD" id="cd08440">
    <property type="entry name" value="PBP2_LTTR_like_4"/>
    <property type="match status" value="1"/>
</dbReference>
<evidence type="ECO:0000256" key="2">
    <source>
        <dbReference type="ARBA" id="ARBA00023015"/>
    </source>
</evidence>
<evidence type="ECO:0000256" key="3">
    <source>
        <dbReference type="ARBA" id="ARBA00023125"/>
    </source>
</evidence>
<comment type="caution">
    <text evidence="6">The sequence shown here is derived from an EMBL/GenBank/DDBJ whole genome shotgun (WGS) entry which is preliminary data.</text>
</comment>
<evidence type="ECO:0000256" key="4">
    <source>
        <dbReference type="ARBA" id="ARBA00023163"/>
    </source>
</evidence>
<feature type="domain" description="HTH lysR-type" evidence="5">
    <location>
        <begin position="2"/>
        <end position="59"/>
    </location>
</feature>
<reference evidence="6 7" key="1">
    <citation type="submission" date="2023-09" db="EMBL/GenBank/DDBJ databases">
        <authorList>
            <person name="Rey-Velasco X."/>
        </authorList>
    </citation>
    <scope>NUCLEOTIDE SEQUENCE [LARGE SCALE GENOMIC DNA]</scope>
    <source>
        <strain evidence="6 7">P117</strain>
    </source>
</reference>
<dbReference type="Pfam" id="PF03466">
    <property type="entry name" value="LysR_substrate"/>
    <property type="match status" value="1"/>
</dbReference>
<dbReference type="SUPFAM" id="SSF46785">
    <property type="entry name" value="Winged helix' DNA-binding domain"/>
    <property type="match status" value="1"/>
</dbReference>
<accession>A0ABU2ZP55</accession>
<dbReference type="InterPro" id="IPR036388">
    <property type="entry name" value="WH-like_DNA-bd_sf"/>
</dbReference>
<dbReference type="EMBL" id="JAVRHX010000001">
    <property type="protein sequence ID" value="MDT0594407.1"/>
    <property type="molecule type" value="Genomic_DNA"/>
</dbReference>
<dbReference type="InterPro" id="IPR000847">
    <property type="entry name" value="LysR_HTH_N"/>
</dbReference>
<evidence type="ECO:0000313" key="7">
    <source>
        <dbReference type="Proteomes" id="UP001253545"/>
    </source>
</evidence>
<keyword evidence="3" id="KW-0238">DNA-binding</keyword>
<dbReference type="PROSITE" id="PS50931">
    <property type="entry name" value="HTH_LYSR"/>
    <property type="match status" value="1"/>
</dbReference>
<dbReference type="InterPro" id="IPR005119">
    <property type="entry name" value="LysR_subst-bd"/>
</dbReference>
<proteinExistence type="inferred from homology"/>
<dbReference type="PRINTS" id="PR00039">
    <property type="entry name" value="HTHLYSR"/>
</dbReference>
<dbReference type="PANTHER" id="PTHR30419">
    <property type="entry name" value="HTH-TYPE TRANSCRIPTIONAL REGULATOR YBHD"/>
    <property type="match status" value="1"/>
</dbReference>
<gene>
    <name evidence="6" type="ORF">RM552_06090</name>
</gene>
<keyword evidence="7" id="KW-1185">Reference proteome</keyword>
<dbReference type="InterPro" id="IPR036390">
    <property type="entry name" value="WH_DNA-bd_sf"/>
</dbReference>
<evidence type="ECO:0000256" key="1">
    <source>
        <dbReference type="ARBA" id="ARBA00009437"/>
    </source>
</evidence>
<name>A0ABU2ZP55_9ALTE</name>
<dbReference type="RefSeq" id="WP_311367881.1">
    <property type="nucleotide sequence ID" value="NZ_JAVRHX010000001.1"/>
</dbReference>
<dbReference type="Gene3D" id="3.40.190.290">
    <property type="match status" value="1"/>
</dbReference>
<dbReference type="InterPro" id="IPR050950">
    <property type="entry name" value="HTH-type_LysR_regulators"/>
</dbReference>
<keyword evidence="2" id="KW-0805">Transcription regulation</keyword>
<dbReference type="Proteomes" id="UP001253545">
    <property type="component" value="Unassembled WGS sequence"/>
</dbReference>
<keyword evidence="4" id="KW-0804">Transcription</keyword>
<dbReference type="PANTHER" id="PTHR30419:SF30">
    <property type="entry name" value="LYSR FAMILY TRANSCRIPTIONAL REGULATOR"/>
    <property type="match status" value="1"/>
</dbReference>
<sequence length="298" mass="32808">MISYKNMKAFIEVAQSATFAEAAEKLYLSQPALSTSIKNMEEQLGGKLFIRSTRKVELSPEGRIFLPNAKRVLADFDGAIDDVKALFSAQTGSIVISAMPAFAEGQLAQIINGFNNKHANIAIRILDVVMEQAIENVRAGRAELGFVFKPQNIQGLHFTPLFTDEFCLVVPAKHVLATQKTCTLNQMSKFPMVAMNRESSLRMWLDAALNAANCKVNIVSEATQLGTIGQIVSQGLGIAIVPQLCRQQMQNKGLVCVPIKDLRLSKEVGVITLQNAKQQNLKLSTAGQRFYEYLLNVF</sequence>
<dbReference type="SUPFAM" id="SSF53850">
    <property type="entry name" value="Periplasmic binding protein-like II"/>
    <property type="match status" value="1"/>
</dbReference>
<dbReference type="Pfam" id="PF00126">
    <property type="entry name" value="HTH_1"/>
    <property type="match status" value="1"/>
</dbReference>
<comment type="similarity">
    <text evidence="1">Belongs to the LysR transcriptional regulatory family.</text>
</comment>
<dbReference type="Gene3D" id="1.10.10.10">
    <property type="entry name" value="Winged helix-like DNA-binding domain superfamily/Winged helix DNA-binding domain"/>
    <property type="match status" value="1"/>
</dbReference>
<evidence type="ECO:0000259" key="5">
    <source>
        <dbReference type="PROSITE" id="PS50931"/>
    </source>
</evidence>
<organism evidence="6 7">
    <name type="scientific">Glaciecola petra</name>
    <dbReference type="NCBI Taxonomy" id="3075602"/>
    <lineage>
        <taxon>Bacteria</taxon>
        <taxon>Pseudomonadati</taxon>
        <taxon>Pseudomonadota</taxon>
        <taxon>Gammaproteobacteria</taxon>
        <taxon>Alteromonadales</taxon>
        <taxon>Alteromonadaceae</taxon>
        <taxon>Glaciecola</taxon>
    </lineage>
</organism>
<evidence type="ECO:0000313" key="6">
    <source>
        <dbReference type="EMBL" id="MDT0594407.1"/>
    </source>
</evidence>